<reference evidence="2" key="1">
    <citation type="submission" date="2020-05" db="EMBL/GenBank/DDBJ databases">
        <title>Phylogenomic resolution of chytrid fungi.</title>
        <authorList>
            <person name="Stajich J.E."/>
            <person name="Amses K."/>
            <person name="Simmons R."/>
            <person name="Seto K."/>
            <person name="Myers J."/>
            <person name="Bonds A."/>
            <person name="Quandt C.A."/>
            <person name="Barry K."/>
            <person name="Liu P."/>
            <person name="Grigoriev I."/>
            <person name="Longcore J.E."/>
            <person name="James T.Y."/>
        </authorList>
    </citation>
    <scope>NUCLEOTIDE SEQUENCE</scope>
    <source>
        <strain evidence="2">JEL0513</strain>
    </source>
</reference>
<protein>
    <submittedName>
        <fullName evidence="2">Uncharacterized protein</fullName>
    </submittedName>
</protein>
<evidence type="ECO:0000313" key="2">
    <source>
        <dbReference type="EMBL" id="KAJ3130218.1"/>
    </source>
</evidence>
<keyword evidence="3" id="KW-1185">Reference proteome</keyword>
<evidence type="ECO:0000313" key="3">
    <source>
        <dbReference type="Proteomes" id="UP001211907"/>
    </source>
</evidence>
<sequence length="92" mass="9723">MSERHTRVRTHPSRDFQKPNNATTKPGGAVWRSGAGTSPTVPTTQATTLTTTQTFAASVAAPSMPAVPTAKYPATSAPSVRIYPSNNKVNKL</sequence>
<feature type="compositionally biased region" description="Basic residues" evidence="1">
    <location>
        <begin position="1"/>
        <end position="11"/>
    </location>
</feature>
<organism evidence="2 3">
    <name type="scientific">Physocladia obscura</name>
    <dbReference type="NCBI Taxonomy" id="109957"/>
    <lineage>
        <taxon>Eukaryota</taxon>
        <taxon>Fungi</taxon>
        <taxon>Fungi incertae sedis</taxon>
        <taxon>Chytridiomycota</taxon>
        <taxon>Chytridiomycota incertae sedis</taxon>
        <taxon>Chytridiomycetes</taxon>
        <taxon>Chytridiales</taxon>
        <taxon>Chytriomycetaceae</taxon>
        <taxon>Physocladia</taxon>
    </lineage>
</organism>
<feature type="region of interest" description="Disordered" evidence="1">
    <location>
        <begin position="64"/>
        <end position="92"/>
    </location>
</feature>
<evidence type="ECO:0000256" key="1">
    <source>
        <dbReference type="SAM" id="MobiDB-lite"/>
    </source>
</evidence>
<gene>
    <name evidence="2" type="ORF">HK100_008168</name>
</gene>
<dbReference type="AlphaFoldDB" id="A0AAD5XJT3"/>
<proteinExistence type="predicted"/>
<name>A0AAD5XJT3_9FUNG</name>
<dbReference type="Proteomes" id="UP001211907">
    <property type="component" value="Unassembled WGS sequence"/>
</dbReference>
<feature type="region of interest" description="Disordered" evidence="1">
    <location>
        <begin position="1"/>
        <end position="45"/>
    </location>
</feature>
<dbReference type="EMBL" id="JADGJH010000393">
    <property type="protein sequence ID" value="KAJ3130218.1"/>
    <property type="molecule type" value="Genomic_DNA"/>
</dbReference>
<comment type="caution">
    <text evidence="2">The sequence shown here is derived from an EMBL/GenBank/DDBJ whole genome shotgun (WGS) entry which is preliminary data.</text>
</comment>
<accession>A0AAD5XJT3</accession>